<feature type="domain" description="Cyclic nucleotide-binding" evidence="10">
    <location>
        <begin position="1005"/>
        <end position="1086"/>
    </location>
</feature>
<proteinExistence type="predicted"/>
<evidence type="ECO:0000256" key="2">
    <source>
        <dbReference type="ARBA" id="ARBA00022448"/>
    </source>
</evidence>
<feature type="region of interest" description="Disordered" evidence="8">
    <location>
        <begin position="108"/>
        <end position="184"/>
    </location>
</feature>
<feature type="transmembrane region" description="Helical" evidence="9">
    <location>
        <begin position="420"/>
        <end position="441"/>
    </location>
</feature>
<dbReference type="FunFam" id="3.30.750.24:FF:000012">
    <property type="entry name" value="Sulfate transporter family protein"/>
    <property type="match status" value="1"/>
</dbReference>
<dbReference type="InterPro" id="IPR002645">
    <property type="entry name" value="STAS_dom"/>
</dbReference>
<feature type="transmembrane region" description="Helical" evidence="9">
    <location>
        <begin position="526"/>
        <end position="546"/>
    </location>
</feature>
<reference evidence="12" key="1">
    <citation type="submission" date="2023-06" db="EMBL/GenBank/DDBJ databases">
        <title>Genome-scale phylogeny and comparative genomics of the fungal order Sordariales.</title>
        <authorList>
            <consortium name="Lawrence Berkeley National Laboratory"/>
            <person name="Hensen N."/>
            <person name="Bonometti L."/>
            <person name="Westerberg I."/>
            <person name="Brannstrom I.O."/>
            <person name="Guillou S."/>
            <person name="Cros-Aarteil S."/>
            <person name="Calhoun S."/>
            <person name="Haridas S."/>
            <person name="Kuo A."/>
            <person name="Mondo S."/>
            <person name="Pangilinan J."/>
            <person name="Riley R."/>
            <person name="LaButti K."/>
            <person name="Andreopoulos B."/>
            <person name="Lipzen A."/>
            <person name="Chen C."/>
            <person name="Yanf M."/>
            <person name="Daum C."/>
            <person name="Ng V."/>
            <person name="Clum A."/>
            <person name="Steindorff A."/>
            <person name="Ohm R."/>
            <person name="Martin F."/>
            <person name="Silar P."/>
            <person name="Natvig D."/>
            <person name="Lalanne C."/>
            <person name="Gautier V."/>
            <person name="Ament-velasquez S.L."/>
            <person name="Kruys A."/>
            <person name="Hutchinson M.I."/>
            <person name="Powell A.J."/>
            <person name="Barry K."/>
            <person name="Miller A.N."/>
            <person name="Grigoriev I.V."/>
            <person name="Debuchy R."/>
            <person name="Gladieux P."/>
            <person name="Thoren M.H."/>
            <person name="Johannesson H."/>
        </authorList>
    </citation>
    <scope>NUCLEOTIDE SEQUENCE</scope>
    <source>
        <strain evidence="12">SMH3391-2</strain>
    </source>
</reference>
<feature type="compositionally biased region" description="Low complexity" evidence="8">
    <location>
        <begin position="21"/>
        <end position="46"/>
    </location>
</feature>
<dbReference type="Pfam" id="PF00916">
    <property type="entry name" value="Sulfate_transp"/>
    <property type="match status" value="1"/>
</dbReference>
<evidence type="ECO:0000256" key="5">
    <source>
        <dbReference type="ARBA" id="ARBA00022970"/>
    </source>
</evidence>
<protein>
    <submittedName>
        <fullName evidence="12">Sulfate transporter family-domain-containing protein</fullName>
    </submittedName>
</protein>
<dbReference type="Pfam" id="PF01740">
    <property type="entry name" value="STAS"/>
    <property type="match status" value="1"/>
</dbReference>
<dbReference type="EMBL" id="JAULSR010000003">
    <property type="protein sequence ID" value="KAK0624686.1"/>
    <property type="molecule type" value="Genomic_DNA"/>
</dbReference>
<dbReference type="SMART" id="SM00100">
    <property type="entry name" value="cNMP"/>
    <property type="match status" value="1"/>
</dbReference>
<dbReference type="InterPro" id="IPR018490">
    <property type="entry name" value="cNMP-bd_dom_sf"/>
</dbReference>
<dbReference type="CDD" id="cd07042">
    <property type="entry name" value="STAS_SulP_like_sulfate_transporter"/>
    <property type="match status" value="1"/>
</dbReference>
<dbReference type="PANTHER" id="PTHR43310:SF4">
    <property type="entry name" value="AFR304WP"/>
    <property type="match status" value="1"/>
</dbReference>
<evidence type="ECO:0000256" key="1">
    <source>
        <dbReference type="ARBA" id="ARBA00004128"/>
    </source>
</evidence>
<keyword evidence="7 9" id="KW-0472">Membrane</keyword>
<gene>
    <name evidence="12" type="ORF">B0T17DRAFT_491839</name>
</gene>
<dbReference type="Gene3D" id="2.60.120.10">
    <property type="entry name" value="Jelly Rolls"/>
    <property type="match status" value="1"/>
</dbReference>
<dbReference type="Pfam" id="PF00027">
    <property type="entry name" value="cNMP_binding"/>
    <property type="match status" value="1"/>
</dbReference>
<feature type="transmembrane region" description="Helical" evidence="9">
    <location>
        <begin position="690"/>
        <end position="709"/>
    </location>
</feature>
<dbReference type="Gene3D" id="3.30.750.24">
    <property type="entry name" value="STAS domain"/>
    <property type="match status" value="1"/>
</dbReference>
<dbReference type="InterPro" id="IPR036513">
    <property type="entry name" value="STAS_dom_sf"/>
</dbReference>
<comment type="subcellular location">
    <subcellularLocation>
        <location evidence="1">Vacuole membrane</location>
        <topology evidence="1">Multi-pass membrane protein</topology>
    </subcellularLocation>
</comment>
<dbReference type="CDD" id="cd00038">
    <property type="entry name" value="CAP_ED"/>
    <property type="match status" value="1"/>
</dbReference>
<feature type="transmembrane region" description="Helical" evidence="9">
    <location>
        <begin position="582"/>
        <end position="603"/>
    </location>
</feature>
<comment type="caution">
    <text evidence="12">The sequence shown here is derived from an EMBL/GenBank/DDBJ whole genome shotgun (WGS) entry which is preliminary data.</text>
</comment>
<feature type="domain" description="STAS" evidence="11">
    <location>
        <begin position="792"/>
        <end position="900"/>
    </location>
</feature>
<dbReference type="InterPro" id="IPR014710">
    <property type="entry name" value="RmlC-like_jellyroll"/>
</dbReference>
<feature type="transmembrane region" description="Helical" evidence="9">
    <location>
        <begin position="502"/>
        <end position="519"/>
    </location>
</feature>
<feature type="compositionally biased region" description="Low complexity" evidence="8">
    <location>
        <begin position="117"/>
        <end position="131"/>
    </location>
</feature>
<evidence type="ECO:0000256" key="9">
    <source>
        <dbReference type="SAM" id="Phobius"/>
    </source>
</evidence>
<sequence length="1121" mass="123945">MSSPAFGFSSWRKKRTSSLHSQQAQEDPSSSPAPAAAAVAQSLPRPSSAHNPSNDGTQLFSSSLSSTVHREPKRSFIHGSVRENLAPVDSVQSARSVREDTAELASYFLSDKKDGQSPSFLSRPRSLSTLSRQERTLPDQDIEVIDDTSSWTPEPIAEVSEPPSPEAIDIGEASEGPSMLTTMLRRSPPDERFLVPPKADQVLEENVIDGEESDDDDQVKDVPTFRERPWIINPEVAIEEPNEFAPLLPVFSRESRQSYGILSNGHSSIYDADLEGQKSPMTTRWATHVTDSIRHKGAQTAGMLRVVGDPKCWDRKALWQNVVVAPVACLPAVIVGLLLNILDALSYGMILFPLGNPVFANLGSAGISIFYVSTIISQLTFSFGSIFKGGVGSELIEVVPFFHSMASTITDTVGADDPDAVIATTITSYALSSMLTGAVFWSMGKFKFGYIVGFIPRHILIGCIGGVGWFLVATGFEVTARMDGSLDYNLDTLKRLAQGDTVPLWSIPLVLAIILFYSQMRISSKFFLPLFIIAIPVVFYIFVFSLDALHPDLLRNAGWIFEGPPAGEPWWFFYTLYKFDKVHWGAIGQCVPAMFALTFFGILHVPINVPALALNTGEDHADLDHELKLHGYSNFISGMAGSIQNYLVYANTLFFMRSGGDSRLAGIMLAILTGIVMMIGPSLIGFIPVMMVGVLIFDLGFELLLEAIWQPRKKLKLLEYLTVIAIVLIMGIYDFVVGIGVGILLAFASLIFQASRVSAVRASYSGEVVGSTVRRNPTQQHYLRQVGRQINIIKLAGYLFFGTIVSVEDNIRALIAEEAFRSRPIQFLIIDLWQVTGLDYSAGEVFNTISRLLHGKGIELVISGVDAEHALGRSLRAVGLGEDGVEVKLLPELNSALEYCENELLKTLYASQETARTLRSTAAASLDVPGRPPAAFQPLDMIASSPRRTHLHEAAQKSLSHMEVKRLPRWQSFKEPLRLMLQIFQDVSDKNEDFWFRAVQFFVQREYAAGTVLFRRGERAEGFYLLEAGILRGEYILPQGWFFESIVAGTTCGELPFFSETNRTATCVVERDCVVWMMDRESWTRLQKDDPDVAQEILRISLKLTSERLSVITSYTLTMAG</sequence>
<accession>A0AA39X027</accession>
<feature type="transmembrane region" description="Helical" evidence="9">
    <location>
        <begin position="448"/>
        <end position="472"/>
    </location>
</feature>
<keyword evidence="2" id="KW-0813">Transport</keyword>
<dbReference type="InterPro" id="IPR000595">
    <property type="entry name" value="cNMP-bd_dom"/>
</dbReference>
<dbReference type="Proteomes" id="UP001174934">
    <property type="component" value="Unassembled WGS sequence"/>
</dbReference>
<evidence type="ECO:0000313" key="12">
    <source>
        <dbReference type="EMBL" id="KAK0624686.1"/>
    </source>
</evidence>
<evidence type="ECO:0000313" key="13">
    <source>
        <dbReference type="Proteomes" id="UP001174934"/>
    </source>
</evidence>
<evidence type="ECO:0000256" key="6">
    <source>
        <dbReference type="ARBA" id="ARBA00022989"/>
    </source>
</evidence>
<evidence type="ECO:0000259" key="10">
    <source>
        <dbReference type="PROSITE" id="PS50042"/>
    </source>
</evidence>
<name>A0AA39X027_9PEZI</name>
<dbReference type="AlphaFoldDB" id="A0AA39X027"/>
<keyword evidence="13" id="KW-1185">Reference proteome</keyword>
<dbReference type="SUPFAM" id="SSF52091">
    <property type="entry name" value="SpoIIaa-like"/>
    <property type="match status" value="1"/>
</dbReference>
<evidence type="ECO:0000256" key="4">
    <source>
        <dbReference type="ARBA" id="ARBA00022692"/>
    </source>
</evidence>
<dbReference type="GO" id="GO:0034490">
    <property type="term" value="P:basic amino acid transmembrane import into vacuole"/>
    <property type="evidence" value="ECO:0007669"/>
    <property type="project" value="UniProtKB-ARBA"/>
</dbReference>
<feature type="transmembrane region" description="Helical" evidence="9">
    <location>
        <begin position="354"/>
        <end position="376"/>
    </location>
</feature>
<dbReference type="PROSITE" id="PS50801">
    <property type="entry name" value="STAS"/>
    <property type="match status" value="1"/>
</dbReference>
<evidence type="ECO:0000259" key="11">
    <source>
        <dbReference type="PROSITE" id="PS50801"/>
    </source>
</evidence>
<feature type="region of interest" description="Disordered" evidence="8">
    <location>
        <begin position="1"/>
        <end position="80"/>
    </location>
</feature>
<feature type="compositionally biased region" description="Polar residues" evidence="8">
    <location>
        <begin position="48"/>
        <end position="67"/>
    </location>
</feature>
<dbReference type="PANTHER" id="PTHR43310">
    <property type="entry name" value="SULFATE TRANSPORTER YBAR-RELATED"/>
    <property type="match status" value="1"/>
</dbReference>
<dbReference type="PROSITE" id="PS50042">
    <property type="entry name" value="CNMP_BINDING_3"/>
    <property type="match status" value="1"/>
</dbReference>
<keyword evidence="6 9" id="KW-1133">Transmembrane helix</keyword>
<dbReference type="FunFam" id="2.60.120.10:FF:000141">
    <property type="entry name" value="Sulfate transporter family protein"/>
    <property type="match status" value="1"/>
</dbReference>
<organism evidence="12 13">
    <name type="scientific">Bombardia bombarda</name>
    <dbReference type="NCBI Taxonomy" id="252184"/>
    <lineage>
        <taxon>Eukaryota</taxon>
        <taxon>Fungi</taxon>
        <taxon>Dikarya</taxon>
        <taxon>Ascomycota</taxon>
        <taxon>Pezizomycotina</taxon>
        <taxon>Sordariomycetes</taxon>
        <taxon>Sordariomycetidae</taxon>
        <taxon>Sordariales</taxon>
        <taxon>Lasiosphaeriaceae</taxon>
        <taxon>Bombardia</taxon>
    </lineage>
</organism>
<dbReference type="SUPFAM" id="SSF51206">
    <property type="entry name" value="cAMP-binding domain-like"/>
    <property type="match status" value="1"/>
</dbReference>
<dbReference type="GO" id="GO:0000329">
    <property type="term" value="C:fungal-type vacuole membrane"/>
    <property type="evidence" value="ECO:0007669"/>
    <property type="project" value="UniProtKB-ARBA"/>
</dbReference>
<feature type="transmembrane region" description="Helical" evidence="9">
    <location>
        <begin position="318"/>
        <end position="342"/>
    </location>
</feature>
<keyword evidence="5" id="KW-0029">Amino-acid transport</keyword>
<dbReference type="InterPro" id="IPR052706">
    <property type="entry name" value="Membrane-Transporter-like"/>
</dbReference>
<keyword evidence="4 9" id="KW-0812">Transmembrane</keyword>
<feature type="transmembrane region" description="Helical" evidence="9">
    <location>
        <begin position="721"/>
        <end position="752"/>
    </location>
</feature>
<feature type="transmembrane region" description="Helical" evidence="9">
    <location>
        <begin position="664"/>
        <end position="684"/>
    </location>
</feature>
<evidence type="ECO:0000256" key="3">
    <source>
        <dbReference type="ARBA" id="ARBA00022554"/>
    </source>
</evidence>
<keyword evidence="3" id="KW-0926">Vacuole</keyword>
<evidence type="ECO:0000256" key="7">
    <source>
        <dbReference type="ARBA" id="ARBA00023136"/>
    </source>
</evidence>
<dbReference type="InterPro" id="IPR011547">
    <property type="entry name" value="SLC26A/SulP_dom"/>
</dbReference>
<evidence type="ECO:0000256" key="8">
    <source>
        <dbReference type="SAM" id="MobiDB-lite"/>
    </source>
</evidence>